<reference evidence="1" key="1">
    <citation type="submission" date="2024-07" db="EMBL/GenBank/DDBJ databases">
        <title>Complete genome sequence of Prevotella sp. YM-2024 GTC17254.</title>
        <authorList>
            <person name="Hayashi M."/>
            <person name="Muto Y."/>
            <person name="Tanaka K."/>
            <person name="Niwa H."/>
        </authorList>
    </citation>
    <scope>NUCLEOTIDE SEQUENCE</scope>
    <source>
        <strain evidence="1">GTC17254</strain>
    </source>
</reference>
<dbReference type="EMBL" id="AP035786">
    <property type="protein sequence ID" value="BFO72693.1"/>
    <property type="molecule type" value="Genomic_DNA"/>
</dbReference>
<proteinExistence type="predicted"/>
<name>A0AB33ISF3_9BACT</name>
<sequence>MAIALTAMAIFSCGTKHRAKGLVEDYLASNLVNQDIADLSVSDVDSSFYITPIVIKHMETHLAANKRFKKDIKFKTSPNRKVLFVRAKYVNGQDTLKQTFYFDDHLTTVIACKDN</sequence>
<protein>
    <submittedName>
        <fullName evidence="1">Uncharacterized protein</fullName>
    </submittedName>
</protein>
<organism evidence="1">
    <name type="scientific">Prevotella sp. GTC17254</name>
    <dbReference type="NCBI Taxonomy" id="3236794"/>
    <lineage>
        <taxon>Bacteria</taxon>
        <taxon>Pseudomonadati</taxon>
        <taxon>Bacteroidota</taxon>
        <taxon>Bacteroidia</taxon>
        <taxon>Bacteroidales</taxon>
        <taxon>Prevotellaceae</taxon>
        <taxon>Prevotella</taxon>
    </lineage>
</organism>
<gene>
    <name evidence="1" type="ORF">GTC17254_02900</name>
</gene>
<accession>A0AB33ISF3</accession>
<evidence type="ECO:0000313" key="1">
    <source>
        <dbReference type="EMBL" id="BFO72693.1"/>
    </source>
</evidence>
<dbReference type="AlphaFoldDB" id="A0AB33ISF3"/>